<gene>
    <name evidence="2" type="primary">crp</name>
    <name evidence="2" type="ORF">Enr10x_13200</name>
</gene>
<organism evidence="2 3">
    <name type="scientific">Gimesia panareensis</name>
    <dbReference type="NCBI Taxonomy" id="2527978"/>
    <lineage>
        <taxon>Bacteria</taxon>
        <taxon>Pseudomonadati</taxon>
        <taxon>Planctomycetota</taxon>
        <taxon>Planctomycetia</taxon>
        <taxon>Planctomycetales</taxon>
        <taxon>Planctomycetaceae</taxon>
        <taxon>Gimesia</taxon>
    </lineage>
</organism>
<evidence type="ECO:0000313" key="3">
    <source>
        <dbReference type="Proteomes" id="UP000315647"/>
    </source>
</evidence>
<dbReference type="InterPro" id="IPR018490">
    <property type="entry name" value="cNMP-bd_dom_sf"/>
</dbReference>
<sequence length="174" mass="19778">MVSTEQLINDCVLFQSVSPDEMDELLSHAETEDFPAGARILDEGNSTRYLWIIQSGNCEVRKQLSNGDEQTLTQLGPLSIFGEMSFFKPAPHSASVVAISNVSIVRIPWQNFDQLLKQGVSGAHKVVYNTVRIMSDRLRTMDQWSAEMVESCGSRNKNAEWHEFRSKLYSDWQF</sequence>
<evidence type="ECO:0000313" key="2">
    <source>
        <dbReference type="EMBL" id="QDT26022.1"/>
    </source>
</evidence>
<dbReference type="RefSeq" id="WP_145448475.1">
    <property type="nucleotide sequence ID" value="NZ_CP037421.1"/>
</dbReference>
<dbReference type="PANTHER" id="PTHR24567">
    <property type="entry name" value="CRP FAMILY TRANSCRIPTIONAL REGULATORY PROTEIN"/>
    <property type="match status" value="1"/>
</dbReference>
<protein>
    <submittedName>
        <fullName evidence="2">cAMP receptor protein</fullName>
    </submittedName>
</protein>
<dbReference type="InterPro" id="IPR000595">
    <property type="entry name" value="cNMP-bd_dom"/>
</dbReference>
<dbReference type="Proteomes" id="UP000315647">
    <property type="component" value="Chromosome"/>
</dbReference>
<dbReference type="SUPFAM" id="SSF51206">
    <property type="entry name" value="cAMP-binding domain-like"/>
    <property type="match status" value="1"/>
</dbReference>
<name>A0A517Q326_9PLAN</name>
<keyword evidence="2" id="KW-0675">Receptor</keyword>
<proteinExistence type="predicted"/>
<keyword evidence="3" id="KW-1185">Reference proteome</keyword>
<feature type="domain" description="Cyclic nucleotide-binding" evidence="1">
    <location>
        <begin position="13"/>
        <end position="116"/>
    </location>
</feature>
<dbReference type="InterPro" id="IPR014710">
    <property type="entry name" value="RmlC-like_jellyroll"/>
</dbReference>
<dbReference type="Pfam" id="PF00027">
    <property type="entry name" value="cNMP_binding"/>
    <property type="match status" value="1"/>
</dbReference>
<evidence type="ECO:0000259" key="1">
    <source>
        <dbReference type="PROSITE" id="PS50042"/>
    </source>
</evidence>
<dbReference type="InterPro" id="IPR050397">
    <property type="entry name" value="Env_Response_Regulators"/>
</dbReference>
<dbReference type="SMART" id="SM00100">
    <property type="entry name" value="cNMP"/>
    <property type="match status" value="1"/>
</dbReference>
<dbReference type="EMBL" id="CP037421">
    <property type="protein sequence ID" value="QDT26022.1"/>
    <property type="molecule type" value="Genomic_DNA"/>
</dbReference>
<accession>A0A517Q326</accession>
<dbReference type="PANTHER" id="PTHR24567:SF74">
    <property type="entry name" value="HTH-TYPE TRANSCRIPTIONAL REGULATOR ARCR"/>
    <property type="match status" value="1"/>
</dbReference>
<dbReference type="GO" id="GO:0003700">
    <property type="term" value="F:DNA-binding transcription factor activity"/>
    <property type="evidence" value="ECO:0007669"/>
    <property type="project" value="TreeGrafter"/>
</dbReference>
<reference evidence="2 3" key="1">
    <citation type="submission" date="2019-03" db="EMBL/GenBank/DDBJ databases">
        <title>Deep-cultivation of Planctomycetes and their phenomic and genomic characterization uncovers novel biology.</title>
        <authorList>
            <person name="Wiegand S."/>
            <person name="Jogler M."/>
            <person name="Boedeker C."/>
            <person name="Pinto D."/>
            <person name="Vollmers J."/>
            <person name="Rivas-Marin E."/>
            <person name="Kohn T."/>
            <person name="Peeters S.H."/>
            <person name="Heuer A."/>
            <person name="Rast P."/>
            <person name="Oberbeckmann S."/>
            <person name="Bunk B."/>
            <person name="Jeske O."/>
            <person name="Meyerdierks A."/>
            <person name="Storesund J.E."/>
            <person name="Kallscheuer N."/>
            <person name="Luecker S."/>
            <person name="Lage O.M."/>
            <person name="Pohl T."/>
            <person name="Merkel B.J."/>
            <person name="Hornburger P."/>
            <person name="Mueller R.-W."/>
            <person name="Bruemmer F."/>
            <person name="Labrenz M."/>
            <person name="Spormann A.M."/>
            <person name="Op den Camp H."/>
            <person name="Overmann J."/>
            <person name="Amann R."/>
            <person name="Jetten M.S.M."/>
            <person name="Mascher T."/>
            <person name="Medema M.H."/>
            <person name="Devos D.P."/>
            <person name="Kaster A.-K."/>
            <person name="Ovreas L."/>
            <person name="Rohde M."/>
            <person name="Galperin M.Y."/>
            <person name="Jogler C."/>
        </authorList>
    </citation>
    <scope>NUCLEOTIDE SEQUENCE [LARGE SCALE GENOMIC DNA]</scope>
    <source>
        <strain evidence="2 3">Enr10</strain>
    </source>
</reference>
<dbReference type="PROSITE" id="PS50042">
    <property type="entry name" value="CNMP_BINDING_3"/>
    <property type="match status" value="1"/>
</dbReference>
<dbReference type="AlphaFoldDB" id="A0A517Q326"/>
<dbReference type="Gene3D" id="2.60.120.10">
    <property type="entry name" value="Jelly Rolls"/>
    <property type="match status" value="1"/>
</dbReference>
<dbReference type="CDD" id="cd00038">
    <property type="entry name" value="CAP_ED"/>
    <property type="match status" value="1"/>
</dbReference>
<dbReference type="GO" id="GO:0005829">
    <property type="term" value="C:cytosol"/>
    <property type="evidence" value="ECO:0007669"/>
    <property type="project" value="TreeGrafter"/>
</dbReference>